<feature type="compositionally biased region" description="Basic and acidic residues" evidence="5">
    <location>
        <begin position="820"/>
        <end position="836"/>
    </location>
</feature>
<feature type="region of interest" description="Disordered" evidence="5">
    <location>
        <begin position="401"/>
        <end position="429"/>
    </location>
</feature>
<evidence type="ECO:0000259" key="6">
    <source>
        <dbReference type="PROSITE" id="PS51294"/>
    </source>
</evidence>
<dbReference type="InterPro" id="IPR001005">
    <property type="entry name" value="SANT/Myb"/>
</dbReference>
<feature type="region of interest" description="Disordered" evidence="5">
    <location>
        <begin position="213"/>
        <end position="234"/>
    </location>
</feature>
<gene>
    <name evidence="7" type="ORF">POTOM_046753</name>
</gene>
<keyword evidence="2" id="KW-0805">Transcription regulation</keyword>
<keyword evidence="8" id="KW-1185">Reference proteome</keyword>
<sequence>MIANSISTSTALLHHGFLSRYLLSYLGPLMEIFSSGEDLVIKTRKPYTITKQRERWTEEEHSRFLEALKLYGRAWQRIEGMHEILFLCILLLIGDRSLLSVFSSWWCAEHIGTKTAVQIRSHAQKFFSKAMGSGIDWHDWIIELEKEAVVKGIPRGQALDIDIPPPRPKRKPSNPYPRKIGVGPPASQVGAKDGKLLTSASFPHCKQVLGLEKEPLPEKLNEDERPTNAKENQDDNCSEVFSLLQEPHCSSVPSVNKNSVPTLEILKKTSPFREFVSSPKEGNHDASNQSFVTVELGANQKLDNSDVKQDNSTSEFSKSENFCSFSEKLFQQKKSDDFIGALRTDGMQAMQNYPRHVPVHVLDGSLGTCMQAPPSDFSFQESMFHPIGEIPARPNLYSHPAASKTTDHPNISPGSSMHQSFPSFPPPFTPTHHNQDDYRSFLHISSAFSSLIVSTLLQNPAAHAAASFASTFWPYGNVESSADSPACAQGGFQSRQLNSAPSMAAIAAATVAAATAWWTAHGLLPMCAPLHTSFACPPASATAIQSADTGQVSATKTERKETAENPSLQGQIQDPEHNEALQAQNLASKSPKITSSDSEESGGPKLNTGPEVIDHELTTTPHEVQDSSQTKSRKLIDRSSCGSNTASSSEIETDALEKAEKGTEEPKEDDANHPASESSSRRSRSSSSMNDSWKEVSEEGRLAFQALFAREVLPQSFSPLHDLKSKMHQNEDTGEKKDAEEKDGDASLTNLNSKTWECCSGNQEGEKNALSRCENYGEEGLLTIGLGHGKLKVRRTGFKPYKRCSLEAKESRTGTGSCQGEEKGPKRLRLEGEASV</sequence>
<evidence type="ECO:0000313" key="8">
    <source>
        <dbReference type="Proteomes" id="UP000886885"/>
    </source>
</evidence>
<reference evidence="7" key="1">
    <citation type="journal article" date="2020" name="bioRxiv">
        <title>Hybrid origin of Populus tomentosa Carr. identified through genome sequencing and phylogenomic analysis.</title>
        <authorList>
            <person name="An X."/>
            <person name="Gao K."/>
            <person name="Chen Z."/>
            <person name="Li J."/>
            <person name="Yang X."/>
            <person name="Yang X."/>
            <person name="Zhou J."/>
            <person name="Guo T."/>
            <person name="Zhao T."/>
            <person name="Huang S."/>
            <person name="Miao D."/>
            <person name="Khan W.U."/>
            <person name="Rao P."/>
            <person name="Ye M."/>
            <person name="Lei B."/>
            <person name="Liao W."/>
            <person name="Wang J."/>
            <person name="Ji L."/>
            <person name="Li Y."/>
            <person name="Guo B."/>
            <person name="Mustafa N.S."/>
            <person name="Li S."/>
            <person name="Yun Q."/>
            <person name="Keller S.R."/>
            <person name="Mao J."/>
            <person name="Zhang R."/>
            <person name="Strauss S.H."/>
        </authorList>
    </citation>
    <scope>NUCLEOTIDE SEQUENCE</scope>
    <source>
        <strain evidence="7">GM15</strain>
        <tissue evidence="7">Leaf</tissue>
    </source>
</reference>
<name>A0A8X7YFD4_POPTO</name>
<evidence type="ECO:0000313" key="7">
    <source>
        <dbReference type="EMBL" id="KAG6749686.1"/>
    </source>
</evidence>
<feature type="compositionally biased region" description="Polar residues" evidence="5">
    <location>
        <begin position="586"/>
        <end position="596"/>
    </location>
</feature>
<feature type="compositionally biased region" description="Polar residues" evidence="5">
    <location>
        <begin position="618"/>
        <end position="630"/>
    </location>
</feature>
<evidence type="ECO:0000256" key="5">
    <source>
        <dbReference type="SAM" id="MobiDB-lite"/>
    </source>
</evidence>
<comment type="subcellular location">
    <subcellularLocation>
        <location evidence="1">Nucleus</location>
    </subcellularLocation>
</comment>
<dbReference type="AlphaFoldDB" id="A0A8X7YFD4"/>
<dbReference type="Proteomes" id="UP000886885">
    <property type="component" value="Chromosome 14A"/>
</dbReference>
<keyword evidence="3" id="KW-0804">Transcription</keyword>
<evidence type="ECO:0000256" key="1">
    <source>
        <dbReference type="ARBA" id="ARBA00004123"/>
    </source>
</evidence>
<feature type="compositionally biased region" description="Basic and acidic residues" evidence="5">
    <location>
        <begin position="655"/>
        <end position="672"/>
    </location>
</feature>
<dbReference type="SMART" id="SM00717">
    <property type="entry name" value="SANT"/>
    <property type="match status" value="1"/>
</dbReference>
<evidence type="ECO:0000256" key="4">
    <source>
        <dbReference type="ARBA" id="ARBA00023242"/>
    </source>
</evidence>
<feature type="region of interest" description="Disordered" evidence="5">
    <location>
        <begin position="547"/>
        <end position="574"/>
    </location>
</feature>
<feature type="region of interest" description="Disordered" evidence="5">
    <location>
        <begin position="586"/>
        <end position="696"/>
    </location>
</feature>
<feature type="domain" description="HTH myb-type" evidence="6">
    <location>
        <begin position="48"/>
        <end position="131"/>
    </location>
</feature>
<dbReference type="InterPro" id="IPR006447">
    <property type="entry name" value="Myb_dom_plants"/>
</dbReference>
<feature type="region of interest" description="Disordered" evidence="5">
    <location>
        <begin position="717"/>
        <end position="748"/>
    </location>
</feature>
<protein>
    <recommendedName>
        <fullName evidence="6">HTH myb-type domain-containing protein</fullName>
    </recommendedName>
</protein>
<dbReference type="PANTHER" id="PTHR12802">
    <property type="entry name" value="SWI/SNF COMPLEX-RELATED"/>
    <property type="match status" value="1"/>
</dbReference>
<dbReference type="OrthoDB" id="118550at2759"/>
<evidence type="ECO:0000256" key="2">
    <source>
        <dbReference type="ARBA" id="ARBA00023015"/>
    </source>
</evidence>
<dbReference type="GO" id="GO:0005634">
    <property type="term" value="C:nucleus"/>
    <property type="evidence" value="ECO:0007669"/>
    <property type="project" value="UniProtKB-SubCell"/>
</dbReference>
<feature type="compositionally biased region" description="Basic and acidic residues" evidence="5">
    <location>
        <begin position="721"/>
        <end position="740"/>
    </location>
</feature>
<dbReference type="GO" id="GO:0003677">
    <property type="term" value="F:DNA binding"/>
    <property type="evidence" value="ECO:0007669"/>
    <property type="project" value="InterPro"/>
</dbReference>
<feature type="region of interest" description="Disordered" evidence="5">
    <location>
        <begin position="808"/>
        <end position="836"/>
    </location>
</feature>
<keyword evidence="4" id="KW-0539">Nucleus</keyword>
<accession>A0A8X7YFD4</accession>
<dbReference type="PANTHER" id="PTHR12802:SF174">
    <property type="entry name" value="LATE ELONGATED HYPOCOTYL-LIKE PROTEIN"/>
    <property type="match status" value="1"/>
</dbReference>
<dbReference type="CDD" id="cd00167">
    <property type="entry name" value="SANT"/>
    <property type="match status" value="1"/>
</dbReference>
<dbReference type="NCBIfam" id="TIGR01557">
    <property type="entry name" value="myb_SHAQKYF"/>
    <property type="match status" value="1"/>
</dbReference>
<feature type="region of interest" description="Disordered" evidence="5">
    <location>
        <begin position="159"/>
        <end position="190"/>
    </location>
</feature>
<feature type="compositionally biased region" description="Polar residues" evidence="5">
    <location>
        <begin position="640"/>
        <end position="650"/>
    </location>
</feature>
<feature type="compositionally biased region" description="Basic and acidic residues" evidence="5">
    <location>
        <begin position="213"/>
        <end position="233"/>
    </location>
</feature>
<comment type="caution">
    <text evidence="7">The sequence shown here is derived from an EMBL/GenBank/DDBJ whole genome shotgun (WGS) entry which is preliminary data.</text>
</comment>
<dbReference type="InterPro" id="IPR017930">
    <property type="entry name" value="Myb_dom"/>
</dbReference>
<dbReference type="Pfam" id="PF00249">
    <property type="entry name" value="Myb_DNA-binding"/>
    <property type="match status" value="1"/>
</dbReference>
<proteinExistence type="predicted"/>
<organism evidence="7 8">
    <name type="scientific">Populus tomentosa</name>
    <name type="common">Chinese white poplar</name>
    <dbReference type="NCBI Taxonomy" id="118781"/>
    <lineage>
        <taxon>Eukaryota</taxon>
        <taxon>Viridiplantae</taxon>
        <taxon>Streptophyta</taxon>
        <taxon>Embryophyta</taxon>
        <taxon>Tracheophyta</taxon>
        <taxon>Spermatophyta</taxon>
        <taxon>Magnoliopsida</taxon>
        <taxon>eudicotyledons</taxon>
        <taxon>Gunneridae</taxon>
        <taxon>Pentapetalae</taxon>
        <taxon>rosids</taxon>
        <taxon>fabids</taxon>
        <taxon>Malpighiales</taxon>
        <taxon>Salicaceae</taxon>
        <taxon>Saliceae</taxon>
        <taxon>Populus</taxon>
    </lineage>
</organism>
<dbReference type="PROSITE" id="PS51294">
    <property type="entry name" value="HTH_MYB"/>
    <property type="match status" value="1"/>
</dbReference>
<feature type="compositionally biased region" description="Polar residues" evidence="5">
    <location>
        <begin position="408"/>
        <end position="419"/>
    </location>
</feature>
<evidence type="ECO:0000256" key="3">
    <source>
        <dbReference type="ARBA" id="ARBA00023163"/>
    </source>
</evidence>
<dbReference type="EMBL" id="JAAWWB010000027">
    <property type="protein sequence ID" value="KAG6749686.1"/>
    <property type="molecule type" value="Genomic_DNA"/>
</dbReference>